<evidence type="ECO:0000313" key="1">
    <source>
        <dbReference type="EMBL" id="ABO60394.1"/>
    </source>
</evidence>
<dbReference type="Proteomes" id="UP000002287">
    <property type="component" value="Plasmid pBVIE03"/>
</dbReference>
<geneLocation type="plasmid" evidence="1 2">
    <name>pBVIE03</name>
</geneLocation>
<organism evidence="1 2">
    <name type="scientific">Burkholderia vietnamiensis (strain G4 / LMG 22486)</name>
    <name type="common">Burkholderia cepacia (strain R1808)</name>
    <dbReference type="NCBI Taxonomy" id="269482"/>
    <lineage>
        <taxon>Bacteria</taxon>
        <taxon>Pseudomonadati</taxon>
        <taxon>Pseudomonadota</taxon>
        <taxon>Betaproteobacteria</taxon>
        <taxon>Burkholderiales</taxon>
        <taxon>Burkholderiaceae</taxon>
        <taxon>Burkholderia</taxon>
        <taxon>Burkholderia cepacia complex</taxon>
    </lineage>
</organism>
<dbReference type="EMBL" id="CP000619">
    <property type="protein sequence ID" value="ABO60394.1"/>
    <property type="molecule type" value="Genomic_DNA"/>
</dbReference>
<sequence length="60" mass="6829">MLATKWVVDALRANGAPGWVFNVADEDFDTEAEAMRWIETYRPYLGANRIETRAVERIAA</sequence>
<proteinExistence type="predicted"/>
<dbReference type="KEGG" id="bvi:Bcep1808_7519"/>
<keyword evidence="1" id="KW-0614">Plasmid</keyword>
<protein>
    <submittedName>
        <fullName evidence="1">Uncharacterized protein</fullName>
    </submittedName>
</protein>
<gene>
    <name evidence="1" type="ordered locus">Bcep1808_7519</name>
</gene>
<reference evidence="1 2" key="1">
    <citation type="submission" date="2007-03" db="EMBL/GenBank/DDBJ databases">
        <title>Complete sequence of plasmid pBVIE03 of Burkholderia vietnamiensis G4.</title>
        <authorList>
            <consortium name="US DOE Joint Genome Institute"/>
            <person name="Copeland A."/>
            <person name="Lucas S."/>
            <person name="Lapidus A."/>
            <person name="Barry K."/>
            <person name="Detter J.C."/>
            <person name="Glavina del Rio T."/>
            <person name="Hammon N."/>
            <person name="Israni S."/>
            <person name="Dalin E."/>
            <person name="Tice H."/>
            <person name="Pitluck S."/>
            <person name="Chain P."/>
            <person name="Malfatti S."/>
            <person name="Shin M."/>
            <person name="Vergez L."/>
            <person name="Schmutz J."/>
            <person name="Larimer F."/>
            <person name="Land M."/>
            <person name="Hauser L."/>
            <person name="Kyrpides N."/>
            <person name="Tiedje J."/>
            <person name="Richardson P."/>
        </authorList>
    </citation>
    <scope>NUCLEOTIDE SEQUENCE [LARGE SCALE GENOMIC DNA]</scope>
    <source>
        <strain evidence="2">G4 / LMG 22486</strain>
        <plasmid evidence="1 2">pBVIE03</plasmid>
    </source>
</reference>
<evidence type="ECO:0000313" key="2">
    <source>
        <dbReference type="Proteomes" id="UP000002287"/>
    </source>
</evidence>
<dbReference type="HOGENOM" id="CLU_2932498_0_0_4"/>
<accession>A4JVU1</accession>
<dbReference type="AlphaFoldDB" id="A4JVU1"/>
<name>A4JVU1_BURVG</name>